<name>A0A9N9LBL2_9HELO</name>
<dbReference type="AlphaFoldDB" id="A0A9N9LBL2"/>
<evidence type="ECO:0000313" key="1">
    <source>
        <dbReference type="EMBL" id="CAG8960477.1"/>
    </source>
</evidence>
<sequence length="100" mass="11288">MFQSLLTASCHFLSLPPPSSIFATVPAFSRPLPSPFSLLPTTIYSTLLLKELQLSFNSRNEQYNSIVTIHSVTNEQHFKLTIHSTPRIVNNQHIHPQTTD</sequence>
<dbReference type="EMBL" id="CAJVRL010000099">
    <property type="protein sequence ID" value="CAG8960477.1"/>
    <property type="molecule type" value="Genomic_DNA"/>
</dbReference>
<gene>
    <name evidence="1" type="ORF">HYFRA_00008196</name>
</gene>
<evidence type="ECO:0000313" key="2">
    <source>
        <dbReference type="Proteomes" id="UP000696280"/>
    </source>
</evidence>
<proteinExistence type="predicted"/>
<organism evidence="1 2">
    <name type="scientific">Hymenoscyphus fraxineus</name>
    <dbReference type="NCBI Taxonomy" id="746836"/>
    <lineage>
        <taxon>Eukaryota</taxon>
        <taxon>Fungi</taxon>
        <taxon>Dikarya</taxon>
        <taxon>Ascomycota</taxon>
        <taxon>Pezizomycotina</taxon>
        <taxon>Leotiomycetes</taxon>
        <taxon>Helotiales</taxon>
        <taxon>Helotiaceae</taxon>
        <taxon>Hymenoscyphus</taxon>
    </lineage>
</organism>
<keyword evidence="2" id="KW-1185">Reference proteome</keyword>
<protein>
    <submittedName>
        <fullName evidence="1">Uncharacterized protein</fullName>
    </submittedName>
</protein>
<dbReference type="Proteomes" id="UP000696280">
    <property type="component" value="Unassembled WGS sequence"/>
</dbReference>
<reference evidence="1" key="1">
    <citation type="submission" date="2021-07" db="EMBL/GenBank/DDBJ databases">
        <authorList>
            <person name="Durling M."/>
        </authorList>
    </citation>
    <scope>NUCLEOTIDE SEQUENCE</scope>
</reference>
<accession>A0A9N9LBL2</accession>
<comment type="caution">
    <text evidence="1">The sequence shown here is derived from an EMBL/GenBank/DDBJ whole genome shotgun (WGS) entry which is preliminary data.</text>
</comment>